<feature type="region of interest" description="Disordered" evidence="1">
    <location>
        <begin position="28"/>
        <end position="47"/>
    </location>
</feature>
<sequence length="90" mass="10155">MSTINYNNLKCPKIRLITTNKKILKNKASKERLSSTDTNIKTSSNNTTRIGETSTMLLLDVVISHFTHQTTFKTSKTSFRVSQDSKESAE</sequence>
<dbReference type="Proteomes" id="UP000789570">
    <property type="component" value="Unassembled WGS sequence"/>
</dbReference>
<evidence type="ECO:0000313" key="3">
    <source>
        <dbReference type="Proteomes" id="UP000789570"/>
    </source>
</evidence>
<feature type="compositionally biased region" description="Polar residues" evidence="1">
    <location>
        <begin position="35"/>
        <end position="47"/>
    </location>
</feature>
<dbReference type="OrthoDB" id="10540127at2759"/>
<proteinExistence type="predicted"/>
<organism evidence="2 3">
    <name type="scientific">Funneliformis caledonium</name>
    <dbReference type="NCBI Taxonomy" id="1117310"/>
    <lineage>
        <taxon>Eukaryota</taxon>
        <taxon>Fungi</taxon>
        <taxon>Fungi incertae sedis</taxon>
        <taxon>Mucoromycota</taxon>
        <taxon>Glomeromycotina</taxon>
        <taxon>Glomeromycetes</taxon>
        <taxon>Glomerales</taxon>
        <taxon>Glomeraceae</taxon>
        <taxon>Funneliformis</taxon>
    </lineage>
</organism>
<keyword evidence="3" id="KW-1185">Reference proteome</keyword>
<name>A0A9N9HF50_9GLOM</name>
<accession>A0A9N9HF50</accession>
<dbReference type="AlphaFoldDB" id="A0A9N9HF50"/>
<evidence type="ECO:0000256" key="1">
    <source>
        <dbReference type="SAM" id="MobiDB-lite"/>
    </source>
</evidence>
<evidence type="ECO:0000313" key="2">
    <source>
        <dbReference type="EMBL" id="CAG8675653.1"/>
    </source>
</evidence>
<protein>
    <submittedName>
        <fullName evidence="2">14213_t:CDS:1</fullName>
    </submittedName>
</protein>
<comment type="caution">
    <text evidence="2">The sequence shown here is derived from an EMBL/GenBank/DDBJ whole genome shotgun (WGS) entry which is preliminary data.</text>
</comment>
<reference evidence="2" key="1">
    <citation type="submission" date="2021-06" db="EMBL/GenBank/DDBJ databases">
        <authorList>
            <person name="Kallberg Y."/>
            <person name="Tangrot J."/>
            <person name="Rosling A."/>
        </authorList>
    </citation>
    <scope>NUCLEOTIDE SEQUENCE</scope>
    <source>
        <strain evidence="2">UK204</strain>
    </source>
</reference>
<feature type="non-terminal residue" evidence="2">
    <location>
        <position position="90"/>
    </location>
</feature>
<dbReference type="EMBL" id="CAJVPQ010005786">
    <property type="protein sequence ID" value="CAG8675653.1"/>
    <property type="molecule type" value="Genomic_DNA"/>
</dbReference>
<gene>
    <name evidence="2" type="ORF">FCALED_LOCUS12237</name>
</gene>